<dbReference type="GO" id="GO:0007165">
    <property type="term" value="P:signal transduction"/>
    <property type="evidence" value="ECO:0007669"/>
    <property type="project" value="InterPro"/>
</dbReference>
<accession>A0A7R8YVC5</accession>
<evidence type="ECO:0000256" key="1">
    <source>
        <dbReference type="ARBA" id="ARBA00022468"/>
    </source>
</evidence>
<dbReference type="Gene3D" id="1.25.40.200">
    <property type="entry name" value="Ran-GTPase activating protein 1, C-terminal domain"/>
    <property type="match status" value="1"/>
</dbReference>
<dbReference type="InterPro" id="IPR027038">
    <property type="entry name" value="RanGap"/>
</dbReference>
<dbReference type="GO" id="GO:0048471">
    <property type="term" value="C:perinuclear region of cytoplasm"/>
    <property type="evidence" value="ECO:0007669"/>
    <property type="project" value="TreeGrafter"/>
</dbReference>
<evidence type="ECO:0008006" key="7">
    <source>
        <dbReference type="Google" id="ProtNLM"/>
    </source>
</evidence>
<keyword evidence="2" id="KW-0433">Leucine-rich repeat</keyword>
<dbReference type="OMA" id="NGSMEAW"/>
<dbReference type="GO" id="GO:0005096">
    <property type="term" value="F:GTPase activator activity"/>
    <property type="evidence" value="ECO:0007669"/>
    <property type="project" value="UniProtKB-KW"/>
</dbReference>
<evidence type="ECO:0000313" key="6">
    <source>
        <dbReference type="Proteomes" id="UP000594454"/>
    </source>
</evidence>
<organism evidence="5 6">
    <name type="scientific">Hermetia illucens</name>
    <name type="common">Black soldier fly</name>
    <dbReference type="NCBI Taxonomy" id="343691"/>
    <lineage>
        <taxon>Eukaryota</taxon>
        <taxon>Metazoa</taxon>
        <taxon>Ecdysozoa</taxon>
        <taxon>Arthropoda</taxon>
        <taxon>Hexapoda</taxon>
        <taxon>Insecta</taxon>
        <taxon>Pterygota</taxon>
        <taxon>Neoptera</taxon>
        <taxon>Endopterygota</taxon>
        <taxon>Diptera</taxon>
        <taxon>Brachycera</taxon>
        <taxon>Stratiomyomorpha</taxon>
        <taxon>Stratiomyidae</taxon>
        <taxon>Hermetiinae</taxon>
        <taxon>Hermetia</taxon>
    </lineage>
</organism>
<dbReference type="SUPFAM" id="SSF52047">
    <property type="entry name" value="RNI-like"/>
    <property type="match status" value="1"/>
</dbReference>
<dbReference type="GO" id="GO:0005634">
    <property type="term" value="C:nucleus"/>
    <property type="evidence" value="ECO:0007669"/>
    <property type="project" value="TreeGrafter"/>
</dbReference>
<dbReference type="PANTHER" id="PTHR24113">
    <property type="entry name" value="RAN GTPASE-ACTIVATING PROTEIN 1"/>
    <property type="match status" value="1"/>
</dbReference>
<dbReference type="InterPro" id="IPR036720">
    <property type="entry name" value="RanGAP1_C_sf"/>
</dbReference>
<feature type="compositionally biased region" description="Acidic residues" evidence="4">
    <location>
        <begin position="395"/>
        <end position="404"/>
    </location>
</feature>
<evidence type="ECO:0000256" key="3">
    <source>
        <dbReference type="ARBA" id="ARBA00022737"/>
    </source>
</evidence>
<proteinExistence type="predicted"/>
<dbReference type="Proteomes" id="UP000594454">
    <property type="component" value="Chromosome 3"/>
</dbReference>
<evidence type="ECO:0000256" key="4">
    <source>
        <dbReference type="SAM" id="MobiDB-lite"/>
    </source>
</evidence>
<dbReference type="Pfam" id="PF13516">
    <property type="entry name" value="LRR_6"/>
    <property type="match status" value="2"/>
</dbReference>
<dbReference type="Gene3D" id="3.80.10.10">
    <property type="entry name" value="Ribonuclease Inhibitor"/>
    <property type="match status" value="1"/>
</dbReference>
<keyword evidence="1" id="KW-0343">GTPase activation</keyword>
<reference evidence="5 6" key="1">
    <citation type="submission" date="2020-11" db="EMBL/GenBank/DDBJ databases">
        <authorList>
            <person name="Wallbank WR R."/>
            <person name="Pardo Diaz C."/>
            <person name="Kozak K."/>
            <person name="Martin S."/>
            <person name="Jiggins C."/>
            <person name="Moest M."/>
            <person name="Warren A I."/>
            <person name="Generalovic N T."/>
            <person name="Byers J.R.P. K."/>
            <person name="Montejo-Kovacevich G."/>
            <person name="Yen C E."/>
        </authorList>
    </citation>
    <scope>NUCLEOTIDE SEQUENCE [LARGE SCALE GENOMIC DNA]</scope>
</reference>
<dbReference type="InterPro" id="IPR001611">
    <property type="entry name" value="Leu-rich_rpt"/>
</dbReference>
<gene>
    <name evidence="5" type="ORF">HERILL_LOCUS8986</name>
</gene>
<dbReference type="GO" id="GO:0005829">
    <property type="term" value="C:cytosol"/>
    <property type="evidence" value="ECO:0007669"/>
    <property type="project" value="TreeGrafter"/>
</dbReference>
<feature type="compositionally biased region" description="Acidic residues" evidence="4">
    <location>
        <begin position="354"/>
        <end position="378"/>
    </location>
</feature>
<evidence type="ECO:0000256" key="2">
    <source>
        <dbReference type="ARBA" id="ARBA00022614"/>
    </source>
</evidence>
<dbReference type="AlphaFoldDB" id="A0A7R8YVC5"/>
<feature type="region of interest" description="Disordered" evidence="4">
    <location>
        <begin position="347"/>
        <end position="404"/>
    </location>
</feature>
<dbReference type="GO" id="GO:0006913">
    <property type="term" value="P:nucleocytoplasmic transport"/>
    <property type="evidence" value="ECO:0007669"/>
    <property type="project" value="TreeGrafter"/>
</dbReference>
<dbReference type="InterPro" id="IPR032675">
    <property type="entry name" value="LRR_dom_sf"/>
</dbReference>
<protein>
    <recommendedName>
        <fullName evidence="7">Ran GTPase-activating protein</fullName>
    </recommendedName>
</protein>
<dbReference type="OrthoDB" id="184583at2759"/>
<evidence type="ECO:0000313" key="5">
    <source>
        <dbReference type="EMBL" id="CAD7086194.1"/>
    </source>
</evidence>
<dbReference type="SUPFAM" id="SSF69099">
    <property type="entry name" value="Ran-GTPase activating protein 1 (RanGAP1), C-terminal domain"/>
    <property type="match status" value="1"/>
</dbReference>
<keyword evidence="6" id="KW-1185">Reference proteome</keyword>
<dbReference type="CDD" id="cd00116">
    <property type="entry name" value="LRR_RI"/>
    <property type="match status" value="1"/>
</dbReference>
<dbReference type="GO" id="GO:0031267">
    <property type="term" value="F:small GTPase binding"/>
    <property type="evidence" value="ECO:0007669"/>
    <property type="project" value="TreeGrafter"/>
</dbReference>
<sequence length="587" mass="64135">MSQFTLSELATALDGGTETGVSFEGRAEKWGTAEAVKNLVEEIDKCKKLVYLNLDGNTLGVDAAACIGEALKKHPEFKKALWRNMFTGRLKEEIPKALDHLGKGMIAAGAQLTAFDCSDNALGPNGMTGLVELLGSPTCYSLQELRLNNCGLGIGGGKMLANALLKCHKDSVAAGRPFQLKVFIAGRNRLENEGAKALAKVFAALKTLEEVAMPQNGIYLDGITALAEAFKLNENMQILDLNDNTIKPKGATALANVLHCMPKLREIHFAEALVKTAGAIVLADALQDDHTDLEVLNLGYNEIRSDGGYAISSALQNKHKLKSVMLNGNQLGEDCIFKLKDGFQSNPDALGSFSEDEGDDDEEEEEGDEDASDEDDETDVSHENGENVSENYGASDDENYTGEEEDADGVNYVTALSQSHTSNANDNSFQSNKSVSFIGEETRPNTVETFFNTPNPTAKMLADIPATEKLEAFRNFLSTFKENDYLTALVFTTLKCAALANESKEALDIAVALYKDAFDYAVSTRQVSRVKNFFLIQLGLLKCENKEFKPAYNLQSCRYALKETISKHNTIADDFKSTFNLFLERFE</sequence>
<dbReference type="InParanoid" id="A0A7R8YVC5"/>
<name>A0A7R8YVC5_HERIL</name>
<keyword evidence="3" id="KW-0677">Repeat</keyword>
<dbReference type="PANTHER" id="PTHR24113:SF12">
    <property type="entry name" value="RAN GTPASE-ACTIVATING PROTEIN 1"/>
    <property type="match status" value="1"/>
</dbReference>
<dbReference type="FunCoup" id="A0A7R8YVC5">
    <property type="interactions" value="1652"/>
</dbReference>
<dbReference type="SMART" id="SM00368">
    <property type="entry name" value="LRR_RI"/>
    <property type="match status" value="9"/>
</dbReference>
<dbReference type="EMBL" id="LR899011">
    <property type="protein sequence ID" value="CAD7086194.1"/>
    <property type="molecule type" value="Genomic_DNA"/>
</dbReference>